<accession>L1L9S4</accession>
<organism evidence="2 3">
    <name type="scientific">Theileria equi strain WA</name>
    <dbReference type="NCBI Taxonomy" id="1537102"/>
    <lineage>
        <taxon>Eukaryota</taxon>
        <taxon>Sar</taxon>
        <taxon>Alveolata</taxon>
        <taxon>Apicomplexa</taxon>
        <taxon>Aconoidasida</taxon>
        <taxon>Piroplasmida</taxon>
        <taxon>Theileriidae</taxon>
        <taxon>Theileria</taxon>
    </lineage>
</organism>
<dbReference type="RefSeq" id="XP_004831629.1">
    <property type="nucleotide sequence ID" value="XM_004831572.1"/>
</dbReference>
<feature type="compositionally biased region" description="Polar residues" evidence="1">
    <location>
        <begin position="732"/>
        <end position="749"/>
    </location>
</feature>
<dbReference type="VEuPathDB" id="PiroplasmaDB:BEWA_046410"/>
<evidence type="ECO:0000313" key="3">
    <source>
        <dbReference type="Proteomes" id="UP000031512"/>
    </source>
</evidence>
<protein>
    <submittedName>
        <fullName evidence="2">Uncharacterized protein</fullName>
    </submittedName>
</protein>
<evidence type="ECO:0000313" key="2">
    <source>
        <dbReference type="EMBL" id="EKX72177.1"/>
    </source>
</evidence>
<dbReference type="AlphaFoldDB" id="L1L9S4"/>
<feature type="region of interest" description="Disordered" evidence="1">
    <location>
        <begin position="644"/>
        <end position="771"/>
    </location>
</feature>
<feature type="compositionally biased region" description="Polar residues" evidence="1">
    <location>
        <begin position="697"/>
        <end position="711"/>
    </location>
</feature>
<comment type="caution">
    <text evidence="2">The sequence shown here is derived from an EMBL/GenBank/DDBJ whole genome shotgun (WGS) entry which is preliminary data.</text>
</comment>
<keyword evidence="3" id="KW-1185">Reference proteome</keyword>
<dbReference type="KEGG" id="beq:BEWA_046410"/>
<sequence length="822" mass="92126">MWSYVYLDISKDTGKKDRSSYKDHCRCVITLTRTYDPKWHTDYNKLPGYKLYIHTLPTSWAWTYYLGVINHKNTQQRGIGDHKTYVRANYVSVYYWKNDEDNILPLFIGINLNGNYHTYFTKQSIDNEWWKEYDKSPYTPGFHFTDILDGTFKKIVILNLNADVNSKYCGHPSKDDFKLLKESSPSQVNSEYVTISVDWEDNKPCQGYTAFTHKSSGSMYILSTWNDGKFIQFKKHLLKTKYESAIVYYTTCEFYEFNGNRWHHMFNIEDGKKHRENTALIKILDRHTCQRYDAIPIDISEKSGSYKCKDKCDSGHMINVWKDNNASKDLGKYEAYTHTLPNGMSSTITRFKNGPKSIMLHGCTFPVDAIRYATIYFPQCRIDTPVLLYIAHGSSDNSWYEKSKKRNEWVEVETRLNNRTPKDIDKKVLINVLEGILNKLDLKGCKEVKRAKPKIPSVKNTPNLSYNRCGLDVKSNCYGHEYDDDGYPHIIKVAQRQEIDSLPVNIGGYSADYMKYFPDQDTIKGYNYNVNTSYDGDSYTYDTIVSMVNLRDGGAGNMNVVEDSVNNSKYIYRIIDEHNYIKDDKNQPSHENGESKITGGVRLSGKVGESLQTAVGGTPAFIYNHGNGRGFGLLSTSAGIYGKGPEGSLNTTDDSVETERGEPPLGPETASELTDVLSNPDTVIDVNSETGEVDGAQDSQQTDVRSDQVGSTLPVASPPVNGAQPAAGAVGETTTSSASGRSPTTNNHHSPGPLRLQSASANSTEESQVTHQALPMTGGAGEFALASIAGYFLAGSAGSGAAGLAGWKLYKSFKQDPWVRQI</sequence>
<dbReference type="GeneID" id="15804230"/>
<name>L1L9S4_THEEQ</name>
<evidence type="ECO:0000256" key="1">
    <source>
        <dbReference type="SAM" id="MobiDB-lite"/>
    </source>
</evidence>
<feature type="compositionally biased region" description="Polar residues" evidence="1">
    <location>
        <begin position="757"/>
        <end position="771"/>
    </location>
</feature>
<dbReference type="Proteomes" id="UP000031512">
    <property type="component" value="Unassembled WGS sequence"/>
</dbReference>
<reference evidence="2 3" key="1">
    <citation type="journal article" date="2012" name="BMC Genomics">
        <title>Comparative genomic analysis and phylogenetic position of Theileria equi.</title>
        <authorList>
            <person name="Kappmeyer L.S."/>
            <person name="Thiagarajan M."/>
            <person name="Herndon D.R."/>
            <person name="Ramsay J.D."/>
            <person name="Caler E."/>
            <person name="Djikeng A."/>
            <person name="Gillespie J.J."/>
            <person name="Lau A.O."/>
            <person name="Roalson E.H."/>
            <person name="Silva J.C."/>
            <person name="Silva M.G."/>
            <person name="Suarez C.E."/>
            <person name="Ueti M.W."/>
            <person name="Nene V.M."/>
            <person name="Mealey R.H."/>
            <person name="Knowles D.P."/>
            <person name="Brayton K.A."/>
        </authorList>
    </citation>
    <scope>NUCLEOTIDE SEQUENCE [LARGE SCALE GENOMIC DNA]</scope>
    <source>
        <strain evidence="2 3">WA</strain>
    </source>
</reference>
<feature type="compositionally biased region" description="Polar residues" evidence="1">
    <location>
        <begin position="676"/>
        <end position="690"/>
    </location>
</feature>
<dbReference type="EMBL" id="ACOU01000007">
    <property type="protein sequence ID" value="EKX72177.1"/>
    <property type="molecule type" value="Genomic_DNA"/>
</dbReference>
<proteinExistence type="predicted"/>
<gene>
    <name evidence="2" type="ORF">BEWA_046410</name>
</gene>